<evidence type="ECO:0000256" key="7">
    <source>
        <dbReference type="ARBA" id="ARBA00023150"/>
    </source>
</evidence>
<evidence type="ECO:0000256" key="2">
    <source>
        <dbReference type="ARBA" id="ARBA00022679"/>
    </source>
</evidence>
<keyword evidence="7" id="KW-0501">Molybdenum cofactor biosynthesis</keyword>
<accession>A0A328C1T2</accession>
<sequence length="235" mass="25433">MAGQPHSARLALEDARRADPSGQERRPAALRSGGRLASPLRECRGYVLAGGLARRLGQDKARAEIAPGVALINWVCGRLSPPITSWTAVGARAGQFEDLGVPTLGDRWPGQGPLGGIATAANEAQAGWFFVTSCDAAWARGRWVELLWEQRQGPAVVFEHEGIVEPLFGWYRGELAEPLAQALEAGHRSVWRFLNEVGATRVAAPRGWVSGQGINDPQDLTRAQTFAQKILRADR</sequence>
<name>A0A328C1T2_9DELT</name>
<gene>
    <name evidence="10" type="ORF">DL240_17535</name>
</gene>
<dbReference type="EMBL" id="QHKO01000011">
    <property type="protein sequence ID" value="RAL20383.1"/>
    <property type="molecule type" value="Genomic_DNA"/>
</dbReference>
<keyword evidence="4" id="KW-0547">Nucleotide-binding</keyword>
<dbReference type="SUPFAM" id="SSF53448">
    <property type="entry name" value="Nucleotide-diphospho-sugar transferases"/>
    <property type="match status" value="1"/>
</dbReference>
<dbReference type="CDD" id="cd02503">
    <property type="entry name" value="MobA"/>
    <property type="match status" value="1"/>
</dbReference>
<keyword evidence="3" id="KW-0479">Metal-binding</keyword>
<dbReference type="GO" id="GO:0016779">
    <property type="term" value="F:nucleotidyltransferase activity"/>
    <property type="evidence" value="ECO:0007669"/>
    <property type="project" value="UniProtKB-ARBA"/>
</dbReference>
<organism evidence="10 11">
    <name type="scientific">Lujinxingia litoralis</name>
    <dbReference type="NCBI Taxonomy" id="2211119"/>
    <lineage>
        <taxon>Bacteria</taxon>
        <taxon>Deltaproteobacteria</taxon>
        <taxon>Bradymonadales</taxon>
        <taxon>Lujinxingiaceae</taxon>
        <taxon>Lujinxingia</taxon>
    </lineage>
</organism>
<dbReference type="Gene3D" id="3.90.550.10">
    <property type="entry name" value="Spore Coat Polysaccharide Biosynthesis Protein SpsA, Chain A"/>
    <property type="match status" value="1"/>
</dbReference>
<evidence type="ECO:0000313" key="10">
    <source>
        <dbReference type="EMBL" id="RAL20383.1"/>
    </source>
</evidence>
<dbReference type="InterPro" id="IPR013482">
    <property type="entry name" value="Molybde_CF_guanTrfase"/>
</dbReference>
<evidence type="ECO:0000256" key="8">
    <source>
        <dbReference type="SAM" id="MobiDB-lite"/>
    </source>
</evidence>
<evidence type="ECO:0000259" key="9">
    <source>
        <dbReference type="Pfam" id="PF12804"/>
    </source>
</evidence>
<evidence type="ECO:0000256" key="3">
    <source>
        <dbReference type="ARBA" id="ARBA00022723"/>
    </source>
</evidence>
<dbReference type="GO" id="GO:0005525">
    <property type="term" value="F:GTP binding"/>
    <property type="evidence" value="ECO:0007669"/>
    <property type="project" value="UniProtKB-KW"/>
</dbReference>
<dbReference type="InterPro" id="IPR025877">
    <property type="entry name" value="MobA-like_NTP_Trfase"/>
</dbReference>
<dbReference type="Pfam" id="PF12804">
    <property type="entry name" value="NTP_transf_3"/>
    <property type="match status" value="1"/>
</dbReference>
<keyword evidence="11" id="KW-1185">Reference proteome</keyword>
<feature type="domain" description="MobA-like NTP transferase" evidence="9">
    <location>
        <begin position="45"/>
        <end position="194"/>
    </location>
</feature>
<evidence type="ECO:0000256" key="5">
    <source>
        <dbReference type="ARBA" id="ARBA00022842"/>
    </source>
</evidence>
<evidence type="ECO:0000256" key="1">
    <source>
        <dbReference type="ARBA" id="ARBA00022490"/>
    </source>
</evidence>
<dbReference type="PANTHER" id="PTHR19136">
    <property type="entry name" value="MOLYBDENUM COFACTOR GUANYLYLTRANSFERASE"/>
    <property type="match status" value="1"/>
</dbReference>
<keyword evidence="1" id="KW-0963">Cytoplasm</keyword>
<reference evidence="10 11" key="1">
    <citation type="submission" date="2018-05" db="EMBL/GenBank/DDBJ databases">
        <title>Lujinxingia marina gen. nov. sp. nov., a new facultative anaerobic member of the class Deltaproteobacteria, and proposal of Lujinxingaceae fam. nov.</title>
        <authorList>
            <person name="Li C.-M."/>
        </authorList>
    </citation>
    <scope>NUCLEOTIDE SEQUENCE [LARGE SCALE GENOMIC DNA]</scope>
    <source>
        <strain evidence="10 11">B210</strain>
    </source>
</reference>
<dbReference type="Proteomes" id="UP000249169">
    <property type="component" value="Unassembled WGS sequence"/>
</dbReference>
<dbReference type="GO" id="GO:0006777">
    <property type="term" value="P:Mo-molybdopterin cofactor biosynthetic process"/>
    <property type="evidence" value="ECO:0007669"/>
    <property type="project" value="UniProtKB-KW"/>
</dbReference>
<protein>
    <recommendedName>
        <fullName evidence="9">MobA-like NTP transferase domain-containing protein</fullName>
    </recommendedName>
</protein>
<evidence type="ECO:0000256" key="4">
    <source>
        <dbReference type="ARBA" id="ARBA00022741"/>
    </source>
</evidence>
<comment type="caution">
    <text evidence="10">The sequence shown here is derived from an EMBL/GenBank/DDBJ whole genome shotgun (WGS) entry which is preliminary data.</text>
</comment>
<dbReference type="InterPro" id="IPR029044">
    <property type="entry name" value="Nucleotide-diphossugar_trans"/>
</dbReference>
<keyword evidence="5" id="KW-0460">Magnesium</keyword>
<feature type="compositionally biased region" description="Basic and acidic residues" evidence="8">
    <location>
        <begin position="11"/>
        <end position="27"/>
    </location>
</feature>
<evidence type="ECO:0000256" key="6">
    <source>
        <dbReference type="ARBA" id="ARBA00023134"/>
    </source>
</evidence>
<keyword evidence="2" id="KW-0808">Transferase</keyword>
<proteinExistence type="predicted"/>
<dbReference type="PANTHER" id="PTHR19136:SF81">
    <property type="entry name" value="MOLYBDENUM COFACTOR GUANYLYLTRANSFERASE"/>
    <property type="match status" value="1"/>
</dbReference>
<keyword evidence="6" id="KW-0342">GTP-binding</keyword>
<feature type="region of interest" description="Disordered" evidence="8">
    <location>
        <begin position="1"/>
        <end position="33"/>
    </location>
</feature>
<dbReference type="AlphaFoldDB" id="A0A328C1T2"/>
<evidence type="ECO:0000313" key="11">
    <source>
        <dbReference type="Proteomes" id="UP000249169"/>
    </source>
</evidence>
<dbReference type="GO" id="GO:0046872">
    <property type="term" value="F:metal ion binding"/>
    <property type="evidence" value="ECO:0007669"/>
    <property type="project" value="UniProtKB-KW"/>
</dbReference>